<proteinExistence type="predicted"/>
<protein>
    <submittedName>
        <fullName evidence="1">Uncharacterized protein</fullName>
    </submittedName>
</protein>
<dbReference type="Proteomes" id="UP000295748">
    <property type="component" value="Chromosome"/>
</dbReference>
<evidence type="ECO:0000313" key="2">
    <source>
        <dbReference type="Proteomes" id="UP000295748"/>
    </source>
</evidence>
<keyword evidence="2" id="KW-1185">Reference proteome</keyword>
<reference evidence="1 2" key="1">
    <citation type="submission" date="2019-03" db="EMBL/GenBank/DDBJ databases">
        <authorList>
            <person name="Dong K."/>
        </authorList>
    </citation>
    <scope>NUCLEOTIDE SEQUENCE [LARGE SCALE GENOMIC DNA]</scope>
    <source>
        <strain evidence="2">dk512</strain>
    </source>
</reference>
<dbReference type="RefSeq" id="WP_135067365.1">
    <property type="nucleotide sequence ID" value="NZ_CP038266.1"/>
</dbReference>
<organism evidence="1 2">
    <name type="scientific">Microbacterium wangchenii</name>
    <dbReference type="NCBI Taxonomy" id="2541726"/>
    <lineage>
        <taxon>Bacteria</taxon>
        <taxon>Bacillati</taxon>
        <taxon>Actinomycetota</taxon>
        <taxon>Actinomycetes</taxon>
        <taxon>Micrococcales</taxon>
        <taxon>Microbacteriaceae</taxon>
        <taxon>Microbacterium</taxon>
    </lineage>
</organism>
<dbReference type="EMBL" id="CP038266">
    <property type="protein sequence ID" value="QBR89148.1"/>
    <property type="molecule type" value="Genomic_DNA"/>
</dbReference>
<evidence type="ECO:0000313" key="1">
    <source>
        <dbReference type="EMBL" id="QBR89148.1"/>
    </source>
</evidence>
<gene>
    <name evidence="1" type="ORF">E4K62_10900</name>
</gene>
<sequence>MTIEPSVWRTNDCEVFDLAREAVGYLVALLLDLTRSGALETDAAIDESRRLRHDLLEAGFDRARFNQLLARVEARTTELQGSRE</sequence>
<name>A0ABX5SSK5_9MICO</name>
<accession>A0ABX5SSK5</accession>